<dbReference type="GO" id="GO:0005975">
    <property type="term" value="P:carbohydrate metabolic process"/>
    <property type="evidence" value="ECO:0007669"/>
    <property type="project" value="InterPro"/>
</dbReference>
<dbReference type="GO" id="GO:0004553">
    <property type="term" value="F:hydrolase activity, hydrolyzing O-glycosyl compounds"/>
    <property type="evidence" value="ECO:0007669"/>
    <property type="project" value="InterPro"/>
</dbReference>
<dbReference type="SUPFAM" id="SSF51445">
    <property type="entry name" value="(Trans)glycosidases"/>
    <property type="match status" value="1"/>
</dbReference>
<dbReference type="Proteomes" id="UP000019260">
    <property type="component" value="Chromosome"/>
</dbReference>
<dbReference type="Gene3D" id="3.20.20.80">
    <property type="entry name" value="Glycosidases"/>
    <property type="match status" value="1"/>
</dbReference>
<gene>
    <name evidence="1" type="ORF">P344_00470</name>
</gene>
<dbReference type="PATRIC" id="fig|838561.3.peg.91"/>
<keyword evidence="2" id="KW-1185">Reference proteome</keyword>
<evidence type="ECO:0000313" key="1">
    <source>
        <dbReference type="EMBL" id="AHI57467.1"/>
    </source>
</evidence>
<sequence>MAKYKFPDQFLWGSAFSEPQTEGASLEDGKAASNWDHWFQIEKYRFF</sequence>
<protein>
    <recommendedName>
        <fullName evidence="3">Glycosyl hydrolase family 1</fullName>
    </recommendedName>
</protein>
<dbReference type="EMBL" id="CP006720">
    <property type="protein sequence ID" value="AHI57467.1"/>
    <property type="molecule type" value="Genomic_DNA"/>
</dbReference>
<evidence type="ECO:0000313" key="2">
    <source>
        <dbReference type="Proteomes" id="UP000019260"/>
    </source>
</evidence>
<dbReference type="KEGG" id="smia:P344_00470"/>
<proteinExistence type="predicted"/>
<accession>W6AJX6</accession>
<dbReference type="Pfam" id="PF00232">
    <property type="entry name" value="Glyco_hydro_1"/>
    <property type="match status" value="1"/>
</dbReference>
<name>W6AJX6_9MOLU</name>
<dbReference type="InterPro" id="IPR017853">
    <property type="entry name" value="GH"/>
</dbReference>
<dbReference type="eggNOG" id="COG2723">
    <property type="taxonomic scope" value="Bacteria"/>
</dbReference>
<evidence type="ECO:0008006" key="3">
    <source>
        <dbReference type="Google" id="ProtNLM"/>
    </source>
</evidence>
<dbReference type="HOGENOM" id="CLU_3173358_0_0_14"/>
<organism evidence="1 2">
    <name type="scientific">Spiroplasma mirum ATCC 29335</name>
    <dbReference type="NCBI Taxonomy" id="838561"/>
    <lineage>
        <taxon>Bacteria</taxon>
        <taxon>Bacillati</taxon>
        <taxon>Mycoplasmatota</taxon>
        <taxon>Mollicutes</taxon>
        <taxon>Entomoplasmatales</taxon>
        <taxon>Spiroplasmataceae</taxon>
        <taxon>Spiroplasma</taxon>
    </lineage>
</organism>
<dbReference type="InterPro" id="IPR001360">
    <property type="entry name" value="Glyco_hydro_1"/>
</dbReference>
<dbReference type="RefSeq" id="WP_236681393.1">
    <property type="nucleotide sequence ID" value="NZ_CP002082.1"/>
</dbReference>
<dbReference type="AlphaFoldDB" id="W6AJX6"/>
<reference evidence="1 2" key="1">
    <citation type="submission" date="2013-09" db="EMBL/GenBank/DDBJ databases">
        <title>Complete genome sequence of Spiroplasma mirum suckling mouse cataract agent.</title>
        <authorList>
            <person name="Landry C.A."/>
            <person name="Bastian F.O."/>
            <person name="Thune R.L."/>
        </authorList>
    </citation>
    <scope>NUCLEOTIDE SEQUENCE [LARGE SCALE GENOMIC DNA]</scope>
    <source>
        <strain evidence="1 2">SMCA</strain>
    </source>
</reference>
<dbReference type="STRING" id="838561.P344_00470"/>